<dbReference type="Gene3D" id="1.20.930.40">
    <property type="entry name" value="Transferrin receptor-like, dimerisation domain"/>
    <property type="match status" value="1"/>
</dbReference>
<reference evidence="1" key="1">
    <citation type="journal article" name="BMC Genomics">
        <title>Long-read sequencing and de novo genome assembly of marine medaka (Oryzias melastigma).</title>
        <authorList>
            <person name="Liang P."/>
            <person name="Saqib H.S.A."/>
            <person name="Ni X."/>
            <person name="Shen Y."/>
        </authorList>
    </citation>
    <scope>NUCLEOTIDE SEQUENCE</scope>
    <source>
        <strain evidence="1">Bigg-433</strain>
    </source>
</reference>
<accession>A0A834FE47</accession>
<evidence type="ECO:0000313" key="2">
    <source>
        <dbReference type="Proteomes" id="UP000646548"/>
    </source>
</evidence>
<proteinExistence type="predicted"/>
<dbReference type="InterPro" id="IPR039373">
    <property type="entry name" value="Peptidase_M28B"/>
</dbReference>
<evidence type="ECO:0000313" key="1">
    <source>
        <dbReference type="EMBL" id="KAF6727877.1"/>
    </source>
</evidence>
<comment type="caution">
    <text evidence="1">The sequence shown here is derived from an EMBL/GenBank/DDBJ whole genome shotgun (WGS) entry which is preliminary data.</text>
</comment>
<dbReference type="SUPFAM" id="SSF47672">
    <property type="entry name" value="Transferrin receptor-like dimerisation domain"/>
    <property type="match status" value="1"/>
</dbReference>
<dbReference type="Proteomes" id="UP000646548">
    <property type="component" value="Unassembled WGS sequence"/>
</dbReference>
<name>A0A834FE47_ORYME</name>
<organism evidence="1 2">
    <name type="scientific">Oryzias melastigma</name>
    <name type="common">Marine medaka</name>
    <dbReference type="NCBI Taxonomy" id="30732"/>
    <lineage>
        <taxon>Eukaryota</taxon>
        <taxon>Metazoa</taxon>
        <taxon>Chordata</taxon>
        <taxon>Craniata</taxon>
        <taxon>Vertebrata</taxon>
        <taxon>Euteleostomi</taxon>
        <taxon>Actinopterygii</taxon>
        <taxon>Neopterygii</taxon>
        <taxon>Teleostei</taxon>
        <taxon>Neoteleostei</taxon>
        <taxon>Acanthomorphata</taxon>
        <taxon>Ovalentaria</taxon>
        <taxon>Atherinomorphae</taxon>
        <taxon>Beloniformes</taxon>
        <taxon>Adrianichthyidae</taxon>
        <taxon>Oryziinae</taxon>
        <taxon>Oryzias</taxon>
    </lineage>
</organism>
<protein>
    <submittedName>
        <fullName evidence="1">Inactive N-acetylated-alpha-linked acidic dipeptidase-like protein 2</fullName>
    </submittedName>
</protein>
<dbReference type="AlphaFoldDB" id="A0A834FE47"/>
<dbReference type="PANTHER" id="PTHR10404">
    <property type="entry name" value="N-ACETYLATED-ALPHA-LINKED ACIDIC DIPEPTIDASE"/>
    <property type="match status" value="1"/>
</dbReference>
<dbReference type="InterPro" id="IPR036757">
    <property type="entry name" value="TFR-like_dimer_dom_sf"/>
</dbReference>
<dbReference type="EMBL" id="WKFB01000296">
    <property type="protein sequence ID" value="KAF6727877.1"/>
    <property type="molecule type" value="Genomic_DNA"/>
</dbReference>
<gene>
    <name evidence="1" type="ORF">FQA47_019512</name>
</gene>
<dbReference type="PANTHER" id="PTHR10404:SF32">
    <property type="entry name" value="INACTIVE N-ACETYLATED-ALPHA-LINKED ACIDIC DIPEPTIDASE-LIKE PROTEIN 2"/>
    <property type="match status" value="1"/>
</dbReference>
<feature type="non-terminal residue" evidence="1">
    <location>
        <position position="1"/>
    </location>
</feature>
<sequence>TTSFLSEAQFPVDSPETLDPLFKFHETIAKMTAEALLRLVNDPVLPFYPLDITLDVQNKLKDISAAPPLLLSSASALRDHAAFFQSEMMRPANDPKERDPAHMRMLNDVLRDLEKSFILPQTSPGVFRNLLYTLPEKTAQFSVLSFPQEPLLGCSDINKVQKHSLCGKAVNRSLSLLLRAVRSADRLVCAGLTLFENE</sequence>